<keyword evidence="2" id="KW-1185">Reference proteome</keyword>
<proteinExistence type="predicted"/>
<dbReference type="AlphaFoldDB" id="A0AAD3T3R5"/>
<evidence type="ECO:0000313" key="2">
    <source>
        <dbReference type="Proteomes" id="UP001279734"/>
    </source>
</evidence>
<dbReference type="EMBL" id="BSYO01000024">
    <property type="protein sequence ID" value="GMH22270.1"/>
    <property type="molecule type" value="Genomic_DNA"/>
</dbReference>
<evidence type="ECO:0000313" key="1">
    <source>
        <dbReference type="EMBL" id="GMH22270.1"/>
    </source>
</evidence>
<name>A0AAD3T3R5_NEPGR</name>
<reference evidence="1" key="1">
    <citation type="submission" date="2023-05" db="EMBL/GenBank/DDBJ databases">
        <title>Nepenthes gracilis genome sequencing.</title>
        <authorList>
            <person name="Fukushima K."/>
        </authorList>
    </citation>
    <scope>NUCLEOTIDE SEQUENCE</scope>
    <source>
        <strain evidence="1">SING2019-196</strain>
    </source>
</reference>
<protein>
    <submittedName>
        <fullName evidence="1">Uncharacterized protein</fullName>
    </submittedName>
</protein>
<organism evidence="1 2">
    <name type="scientific">Nepenthes gracilis</name>
    <name type="common">Slender pitcher plant</name>
    <dbReference type="NCBI Taxonomy" id="150966"/>
    <lineage>
        <taxon>Eukaryota</taxon>
        <taxon>Viridiplantae</taxon>
        <taxon>Streptophyta</taxon>
        <taxon>Embryophyta</taxon>
        <taxon>Tracheophyta</taxon>
        <taxon>Spermatophyta</taxon>
        <taxon>Magnoliopsida</taxon>
        <taxon>eudicotyledons</taxon>
        <taxon>Gunneridae</taxon>
        <taxon>Pentapetalae</taxon>
        <taxon>Caryophyllales</taxon>
        <taxon>Nepenthaceae</taxon>
        <taxon>Nepenthes</taxon>
    </lineage>
</organism>
<gene>
    <name evidence="1" type="ORF">Nepgr_024113</name>
</gene>
<accession>A0AAD3T3R5</accession>
<sequence>MKNSTLIDSNANDDILYTERVGNICIIVMKDACQISCKVDPKVDGLWATGVDQRTLIERNLLKEMTVDENTAAHDISSLDYVNVRNGVYITTIKVMVKESTNVDSPSPSILLLKNFWTRVL</sequence>
<comment type="caution">
    <text evidence="1">The sequence shown here is derived from an EMBL/GenBank/DDBJ whole genome shotgun (WGS) entry which is preliminary data.</text>
</comment>
<dbReference type="Proteomes" id="UP001279734">
    <property type="component" value="Unassembled WGS sequence"/>
</dbReference>